<evidence type="ECO:0000313" key="3">
    <source>
        <dbReference type="Proteomes" id="UP000178912"/>
    </source>
</evidence>
<dbReference type="Proteomes" id="UP000178912">
    <property type="component" value="Unassembled WGS sequence"/>
</dbReference>
<evidence type="ECO:0000313" key="2">
    <source>
        <dbReference type="EMBL" id="CZT01921.1"/>
    </source>
</evidence>
<reference evidence="3" key="1">
    <citation type="submission" date="2016-03" db="EMBL/GenBank/DDBJ databases">
        <authorList>
            <person name="Guldener U."/>
        </authorList>
    </citation>
    <scope>NUCLEOTIDE SEQUENCE [LARGE SCALE GENOMIC DNA]</scope>
    <source>
        <strain evidence="3">04CH-RAC-A.6.1</strain>
    </source>
</reference>
<keyword evidence="3" id="KW-1185">Reference proteome</keyword>
<evidence type="ECO:0000256" key="1">
    <source>
        <dbReference type="SAM" id="MobiDB-lite"/>
    </source>
</evidence>
<feature type="region of interest" description="Disordered" evidence="1">
    <location>
        <begin position="76"/>
        <end position="120"/>
    </location>
</feature>
<name>A0A1E1KUX8_9HELO</name>
<gene>
    <name evidence="2" type="ORF">RAG0_09306</name>
</gene>
<dbReference type="InterPro" id="IPR057394">
    <property type="entry name" value="PIGBOS1"/>
</dbReference>
<accession>A0A1E1KUX8</accession>
<protein>
    <submittedName>
        <fullName evidence="2">Uncharacterized protein</fullName>
    </submittedName>
</protein>
<dbReference type="Pfam" id="PF23670">
    <property type="entry name" value="PIGBOS1"/>
    <property type="match status" value="1"/>
</dbReference>
<feature type="compositionally biased region" description="Polar residues" evidence="1">
    <location>
        <begin position="83"/>
        <end position="94"/>
    </location>
</feature>
<proteinExistence type="predicted"/>
<dbReference type="EMBL" id="FJUX01000053">
    <property type="protein sequence ID" value="CZT01921.1"/>
    <property type="molecule type" value="Genomic_DNA"/>
</dbReference>
<organism evidence="2 3">
    <name type="scientific">Rhynchosporium agropyri</name>
    <dbReference type="NCBI Taxonomy" id="914238"/>
    <lineage>
        <taxon>Eukaryota</taxon>
        <taxon>Fungi</taxon>
        <taxon>Dikarya</taxon>
        <taxon>Ascomycota</taxon>
        <taxon>Pezizomycotina</taxon>
        <taxon>Leotiomycetes</taxon>
        <taxon>Helotiales</taxon>
        <taxon>Ploettnerulaceae</taxon>
        <taxon>Rhynchosporium</taxon>
    </lineage>
</organism>
<dbReference type="AlphaFoldDB" id="A0A1E1KUX8"/>
<sequence length="120" mass="13230">MSKIRGIFPLFLATAIGVGNGLWVFGPEFRNQQLEKEEQEKKAAEVAKLSGSGTNNTVESLKMAEAAASRTIATETALKPAGKSQSRWWPNTNGFWEKERNKSPTVEPVNKSQEVPKDKP</sequence>
<dbReference type="OrthoDB" id="5394869at2759"/>